<dbReference type="Pfam" id="PF00172">
    <property type="entry name" value="Zn_clus"/>
    <property type="match status" value="1"/>
</dbReference>
<keyword evidence="4" id="KW-0804">Transcription</keyword>
<evidence type="ECO:0000313" key="9">
    <source>
        <dbReference type="Proteomes" id="UP001358417"/>
    </source>
</evidence>
<dbReference type="InterPro" id="IPR036864">
    <property type="entry name" value="Zn2-C6_fun-type_DNA-bd_sf"/>
</dbReference>
<keyword evidence="1" id="KW-0479">Metal-binding</keyword>
<keyword evidence="5" id="KW-0539">Nucleus</keyword>
<dbReference type="CDD" id="cd00067">
    <property type="entry name" value="GAL4"/>
    <property type="match status" value="1"/>
</dbReference>
<dbReference type="EMBL" id="JAVRRD010000001">
    <property type="protein sequence ID" value="KAK5065097.1"/>
    <property type="molecule type" value="Genomic_DNA"/>
</dbReference>
<dbReference type="InterPro" id="IPR001138">
    <property type="entry name" value="Zn2Cys6_DnaBD"/>
</dbReference>
<feature type="region of interest" description="Disordered" evidence="6">
    <location>
        <begin position="110"/>
        <end position="140"/>
    </location>
</feature>
<dbReference type="PROSITE" id="PS50048">
    <property type="entry name" value="ZN2_CY6_FUNGAL_2"/>
    <property type="match status" value="1"/>
</dbReference>
<dbReference type="Pfam" id="PF04082">
    <property type="entry name" value="Fungal_trans"/>
    <property type="match status" value="1"/>
</dbReference>
<evidence type="ECO:0000256" key="2">
    <source>
        <dbReference type="ARBA" id="ARBA00023015"/>
    </source>
</evidence>
<feature type="region of interest" description="Disordered" evidence="6">
    <location>
        <begin position="216"/>
        <end position="239"/>
    </location>
</feature>
<evidence type="ECO:0000256" key="1">
    <source>
        <dbReference type="ARBA" id="ARBA00022723"/>
    </source>
</evidence>
<evidence type="ECO:0000259" key="7">
    <source>
        <dbReference type="PROSITE" id="PS50048"/>
    </source>
</evidence>
<protein>
    <recommendedName>
        <fullName evidence="7">Zn(2)-C6 fungal-type domain-containing protein</fullName>
    </recommendedName>
</protein>
<dbReference type="Gene3D" id="4.10.240.10">
    <property type="entry name" value="Zn(2)-C6 fungal-type DNA-binding domain"/>
    <property type="match status" value="1"/>
</dbReference>
<dbReference type="GO" id="GO:0000981">
    <property type="term" value="F:DNA-binding transcription factor activity, RNA polymerase II-specific"/>
    <property type="evidence" value="ECO:0007669"/>
    <property type="project" value="InterPro"/>
</dbReference>
<dbReference type="GO" id="GO:0008270">
    <property type="term" value="F:zinc ion binding"/>
    <property type="evidence" value="ECO:0007669"/>
    <property type="project" value="InterPro"/>
</dbReference>
<dbReference type="PROSITE" id="PS00463">
    <property type="entry name" value="ZN2_CY6_FUNGAL_1"/>
    <property type="match status" value="1"/>
</dbReference>
<dbReference type="Proteomes" id="UP001358417">
    <property type="component" value="Unassembled WGS sequence"/>
</dbReference>
<dbReference type="PANTHER" id="PTHR47424">
    <property type="entry name" value="REGULATORY PROTEIN GAL4"/>
    <property type="match status" value="1"/>
</dbReference>
<dbReference type="SUPFAM" id="SSF57701">
    <property type="entry name" value="Zn2/Cys6 DNA-binding domain"/>
    <property type="match status" value="1"/>
</dbReference>
<comment type="caution">
    <text evidence="8">The sequence shown here is derived from an EMBL/GenBank/DDBJ whole genome shotgun (WGS) entry which is preliminary data.</text>
</comment>
<sequence length="793" mass="88844">MRSQVQKSTGRRGNSALTDHQDQAPGRSELSTNDEPESKRRRVALACNVCRGRKSRCDGKRPSCSLCIELGFECQYQQGAGFQNVIIGKDYLSSIESRLRLVEGRLSRLEGGTEDTSRAVTPLEASSNPRKQTQTQSEIASLQREELEATEVAEDSIDAMGVVTFAQEEDCAFFGPSSNIALLRQVSAAIAHLSHESQPWRPSPTEGNSVADIAGSFLNTTRPSSPARASSETTRGKPNVFAIPSGENCRKLLNWFFGNPNYMYPYIHVSSFMRTFEAAEKNKFKGVRRIWLALLNIIFALARVHARQSTVASKDHPSVELGPIAESQVYYQRASALFNENMIGNTGTSIEVVQFLLLIGSYLQSTQKSTQTWKMHGLAVRAAFQLGLHSRDLGRLFSPTEQEVRKRSWFGCIINETLLSMTYGRPPSIPENYMQLDLPVAFAALEGEQDGSEADESLSISFFTGTITIYKVLQEIIDTLYGQNLACSLPTNDVDTVSKVYQIENRLSLWQQQLPTEMRLVDAREIFAQDLPIADGSAENHWRQLRLRFVLTLRYINIRILLHRPVMVKFLEELRHTSTASHLPLLLQIGTANVQIAAKSSMELIYLVKNALRYANGRSQWGLLGAWWYSLYYTFNAALVIGACILIQVEQKGLVAQASIRFSESTEQMSEHLGMAIEVLRDLDEDNRMVARCRDYLEQFVQIIRSLAIGHELLPQPTDWRMPDPPNTGAPELLPYYDDYHLLQTSILGGANVAGQNNHSPFGMEMGQFLLDSDLNVLNYNSFAYSRATAPHD</sequence>
<feature type="region of interest" description="Disordered" evidence="6">
    <location>
        <begin position="1"/>
        <end position="38"/>
    </location>
</feature>
<evidence type="ECO:0000313" key="8">
    <source>
        <dbReference type="EMBL" id="KAK5065097.1"/>
    </source>
</evidence>
<dbReference type="GO" id="GO:0006351">
    <property type="term" value="P:DNA-templated transcription"/>
    <property type="evidence" value="ECO:0007669"/>
    <property type="project" value="InterPro"/>
</dbReference>
<name>A0AAV9NSA1_9EURO</name>
<evidence type="ECO:0000256" key="6">
    <source>
        <dbReference type="SAM" id="MobiDB-lite"/>
    </source>
</evidence>
<reference evidence="8 9" key="1">
    <citation type="submission" date="2023-08" db="EMBL/GenBank/DDBJ databases">
        <title>Black Yeasts Isolated from many extreme environments.</title>
        <authorList>
            <person name="Coleine C."/>
            <person name="Stajich J.E."/>
            <person name="Selbmann L."/>
        </authorList>
    </citation>
    <scope>NUCLEOTIDE SEQUENCE [LARGE SCALE GENOMIC DNA]</scope>
    <source>
        <strain evidence="8 9">CCFEE 5792</strain>
    </source>
</reference>
<dbReference type="PANTHER" id="PTHR47424:SF3">
    <property type="entry name" value="REGULATORY PROTEIN GAL4"/>
    <property type="match status" value="1"/>
</dbReference>
<dbReference type="GO" id="GO:0005634">
    <property type="term" value="C:nucleus"/>
    <property type="evidence" value="ECO:0007669"/>
    <property type="project" value="TreeGrafter"/>
</dbReference>
<proteinExistence type="predicted"/>
<keyword evidence="9" id="KW-1185">Reference proteome</keyword>
<organism evidence="8 9">
    <name type="scientific">Exophiala bonariae</name>
    <dbReference type="NCBI Taxonomy" id="1690606"/>
    <lineage>
        <taxon>Eukaryota</taxon>
        <taxon>Fungi</taxon>
        <taxon>Dikarya</taxon>
        <taxon>Ascomycota</taxon>
        <taxon>Pezizomycotina</taxon>
        <taxon>Eurotiomycetes</taxon>
        <taxon>Chaetothyriomycetidae</taxon>
        <taxon>Chaetothyriales</taxon>
        <taxon>Herpotrichiellaceae</taxon>
        <taxon>Exophiala</taxon>
    </lineage>
</organism>
<dbReference type="InterPro" id="IPR051127">
    <property type="entry name" value="Fungal_SecMet_Regulators"/>
</dbReference>
<dbReference type="SMART" id="SM00906">
    <property type="entry name" value="Fungal_trans"/>
    <property type="match status" value="1"/>
</dbReference>
<feature type="compositionally biased region" description="Polar residues" evidence="6">
    <location>
        <begin position="124"/>
        <end position="140"/>
    </location>
</feature>
<evidence type="ECO:0000256" key="4">
    <source>
        <dbReference type="ARBA" id="ARBA00023163"/>
    </source>
</evidence>
<accession>A0AAV9NSA1</accession>
<gene>
    <name evidence="8" type="ORF">LTR84_000933</name>
</gene>
<dbReference type="GeneID" id="89969155"/>
<keyword evidence="2" id="KW-0805">Transcription regulation</keyword>
<dbReference type="RefSeq" id="XP_064712421.1">
    <property type="nucleotide sequence ID" value="XM_064844561.1"/>
</dbReference>
<dbReference type="GO" id="GO:0000435">
    <property type="term" value="P:positive regulation of transcription from RNA polymerase II promoter by galactose"/>
    <property type="evidence" value="ECO:0007669"/>
    <property type="project" value="TreeGrafter"/>
</dbReference>
<dbReference type="CDD" id="cd12148">
    <property type="entry name" value="fungal_TF_MHR"/>
    <property type="match status" value="1"/>
</dbReference>
<dbReference type="GO" id="GO:0000978">
    <property type="term" value="F:RNA polymerase II cis-regulatory region sequence-specific DNA binding"/>
    <property type="evidence" value="ECO:0007669"/>
    <property type="project" value="TreeGrafter"/>
</dbReference>
<feature type="compositionally biased region" description="Polar residues" evidence="6">
    <location>
        <begin position="217"/>
        <end position="233"/>
    </location>
</feature>
<evidence type="ECO:0000256" key="5">
    <source>
        <dbReference type="ARBA" id="ARBA00023242"/>
    </source>
</evidence>
<dbReference type="InterPro" id="IPR007219">
    <property type="entry name" value="XnlR_reg_dom"/>
</dbReference>
<evidence type="ECO:0000256" key="3">
    <source>
        <dbReference type="ARBA" id="ARBA00023125"/>
    </source>
</evidence>
<dbReference type="SMART" id="SM00066">
    <property type="entry name" value="GAL4"/>
    <property type="match status" value="1"/>
</dbReference>
<feature type="compositionally biased region" description="Polar residues" evidence="6">
    <location>
        <begin position="1"/>
        <end position="18"/>
    </location>
</feature>
<keyword evidence="3" id="KW-0238">DNA-binding</keyword>
<feature type="domain" description="Zn(2)-C6 fungal-type" evidence="7">
    <location>
        <begin position="46"/>
        <end position="76"/>
    </location>
</feature>
<dbReference type="AlphaFoldDB" id="A0AAV9NSA1"/>